<dbReference type="AlphaFoldDB" id="A0AAX4JPF6"/>
<proteinExistence type="predicted"/>
<dbReference type="GeneID" id="91092262"/>
<protein>
    <recommendedName>
        <fullName evidence="3">N-acetyltransferase domain-containing protein</fullName>
    </recommendedName>
</protein>
<evidence type="ECO:0008006" key="3">
    <source>
        <dbReference type="Google" id="ProtNLM"/>
    </source>
</evidence>
<name>A0AAX4JPF6_9TREE</name>
<accession>A0AAX4JPF6</accession>
<dbReference type="EMBL" id="CP144099">
    <property type="protein sequence ID" value="WWC86712.1"/>
    <property type="molecule type" value="Genomic_DNA"/>
</dbReference>
<keyword evidence="2" id="KW-1185">Reference proteome</keyword>
<dbReference type="RefSeq" id="XP_066073475.1">
    <property type="nucleotide sequence ID" value="XM_066217378.1"/>
</dbReference>
<organism evidence="1 2">
    <name type="scientific">Kwoniella dendrophila CBS 6074</name>
    <dbReference type="NCBI Taxonomy" id="1295534"/>
    <lineage>
        <taxon>Eukaryota</taxon>
        <taxon>Fungi</taxon>
        <taxon>Dikarya</taxon>
        <taxon>Basidiomycota</taxon>
        <taxon>Agaricomycotina</taxon>
        <taxon>Tremellomycetes</taxon>
        <taxon>Tremellales</taxon>
        <taxon>Cryptococcaceae</taxon>
        <taxon>Kwoniella</taxon>
    </lineage>
</organism>
<reference evidence="1 2" key="1">
    <citation type="submission" date="2024-01" db="EMBL/GenBank/DDBJ databases">
        <title>Comparative genomics of Cryptococcus and Kwoniella reveals pathogenesis evolution and contrasting modes of karyotype evolution via chromosome fusion or intercentromeric recombination.</title>
        <authorList>
            <person name="Coelho M.A."/>
            <person name="David-Palma M."/>
            <person name="Shea T."/>
            <person name="Bowers K."/>
            <person name="McGinley-Smith S."/>
            <person name="Mohammad A.W."/>
            <person name="Gnirke A."/>
            <person name="Yurkov A.M."/>
            <person name="Nowrousian M."/>
            <person name="Sun S."/>
            <person name="Cuomo C.A."/>
            <person name="Heitman J."/>
        </authorList>
    </citation>
    <scope>NUCLEOTIDE SEQUENCE [LARGE SCALE GENOMIC DNA]</scope>
    <source>
        <strain evidence="1 2">CBS 6074</strain>
    </source>
</reference>
<evidence type="ECO:0000313" key="1">
    <source>
        <dbReference type="EMBL" id="WWC86712.1"/>
    </source>
</evidence>
<evidence type="ECO:0000313" key="2">
    <source>
        <dbReference type="Proteomes" id="UP001355207"/>
    </source>
</evidence>
<gene>
    <name evidence="1" type="ORF">L201_001590</name>
</gene>
<dbReference type="Proteomes" id="UP001355207">
    <property type="component" value="Chromosome 2"/>
</dbReference>
<sequence length="230" mass="26833">MSAQSNVTKMGRPTVDERREILDFLCETGMQDPIQRREFLNNKIAQQASFLGFLRPEYDPEIEDNTECPNICNVWCCRDNSNGELQSVLVHKKNREQSNAMDETWEYWQKMWEHLSEETEEWVLEVSNKAIKQSDWGLPYMYQDEADEIECISTKSSARSQQYEMDLMTKFLGSINWNDVRLKMHTTNAEQAGFLKYCGFTEAGTATFDLEPGKSATMYSMYVNEETSKR</sequence>